<keyword evidence="8 12" id="KW-0472">Membrane</keyword>
<dbReference type="InterPro" id="IPR001873">
    <property type="entry name" value="ENaC"/>
</dbReference>
<keyword evidence="6" id="KW-0915">Sodium</keyword>
<dbReference type="EnsemblMetazoa" id="G27033.1">
    <property type="protein sequence ID" value="G27033.1:cds"/>
    <property type="gene ID" value="G27033"/>
</dbReference>
<evidence type="ECO:0000313" key="13">
    <source>
        <dbReference type="EnsemblMetazoa" id="G27033.1:cds"/>
    </source>
</evidence>
<sequence length="890" mass="99880">MTSASVKSVASIQFPAVTFCNMSPYNKSKVAPDPRDSTYHMAISPLSSIVGPVNWSDPYYQDNGYFRSRTNSDIKYETLDKSRMILMVLFDNKDVIGDLEEKVTRYGMCYTWNADGSATTTSTGNAMNFVALLNMNSDQNYQSIDSSKGLKAAVHNPSEHPAIEDNGFLVPPGRMALAKLSKTTHSYLGTPYKAFGDDYCLHTTAGDFVNPVHPSPYSINACSQKCGADSTYQRCGCVPLGTIGNYTICSHYQYYQCFFNASSSRMTVSSLPGACNCPQPCQQTTYDVSVSYALFPSEEAGSFLESRFGFSKEYVKENLIELHIYFDHLKVHDVKQVPVYASSKDLLANIGGQMGLLLGASLMSLLEITEFFVNCLVLLTKKCWNKLSNLNKVCKVLLRRMGKFGVTGKMELKEVNSKEKEKKTTFVDLWCNFKESCTLHGIGHVSLTHCFRGLIWFVAFGFSFGYLVYLLHEEWIIFKQYPFMTSASVKRVSSIQFPAVTFCNMSPHNRSKVAPDPRDNDYHMAISRLSSLVGEINWTDPYYRDNGYFRPRTRSDIVYEALDKSQVIRSVTFDRVDVTGDVKEKVTKYGMCYTWNADGSVTTTSTGNSMNFIALLNVNNDQNYQSIDCSNGFKATVHDPNEHPAIEVNGFLVPPGRMALATISKTTHSYLGTPYKAFGDEYCLDTASDEFVNPVHPSPYSINACQKKCEADIIYQLCGCVQLGTIVGNYTICSHYQYYQCYFNRSFQQNTTVPSIAKSCNCPQPCQQTTYDVKVSTALYPSEEAAAFLDGRFGFSKQYVKENFIELHIYFDYLKVHDVKQVPVYASEKDILSNIGGQMGLLMGASLLSLLEIAEFLVNCVMFLIKKCWSRMANMKKVSDEKDYSNTTQN</sequence>
<keyword evidence="10 11" id="KW-0407">Ion channel</keyword>
<reference evidence="13" key="1">
    <citation type="submission" date="2022-08" db="UniProtKB">
        <authorList>
            <consortium name="EnsemblMetazoa"/>
        </authorList>
    </citation>
    <scope>IDENTIFICATION</scope>
    <source>
        <strain evidence="13">05x7-T-G4-1.051#20</strain>
    </source>
</reference>
<keyword evidence="14" id="KW-1185">Reference proteome</keyword>
<evidence type="ECO:0000256" key="7">
    <source>
        <dbReference type="ARBA" id="ARBA00023065"/>
    </source>
</evidence>
<evidence type="ECO:0000256" key="6">
    <source>
        <dbReference type="ARBA" id="ARBA00023053"/>
    </source>
</evidence>
<accession>A0A8W8L9M8</accession>
<dbReference type="PANTHER" id="PTHR11690">
    <property type="entry name" value="AMILORIDE-SENSITIVE SODIUM CHANNEL-RELATED"/>
    <property type="match status" value="1"/>
</dbReference>
<dbReference type="GO" id="GO:0005886">
    <property type="term" value="C:plasma membrane"/>
    <property type="evidence" value="ECO:0007669"/>
    <property type="project" value="TreeGrafter"/>
</dbReference>
<protein>
    <submittedName>
        <fullName evidence="13">Uncharacterized protein</fullName>
    </submittedName>
</protein>
<dbReference type="AlphaFoldDB" id="A0A8W8L9M8"/>
<feature type="transmembrane region" description="Helical" evidence="12">
    <location>
        <begin position="354"/>
        <end position="379"/>
    </location>
</feature>
<evidence type="ECO:0000313" key="14">
    <source>
        <dbReference type="Proteomes" id="UP000005408"/>
    </source>
</evidence>
<evidence type="ECO:0000256" key="10">
    <source>
        <dbReference type="ARBA" id="ARBA00023303"/>
    </source>
</evidence>
<comment type="similarity">
    <text evidence="11">Belongs to the amiloride-sensitive sodium channel (TC 1.A.6) family.</text>
</comment>
<evidence type="ECO:0000256" key="1">
    <source>
        <dbReference type="ARBA" id="ARBA00004141"/>
    </source>
</evidence>
<dbReference type="PRINTS" id="PR01078">
    <property type="entry name" value="AMINACHANNEL"/>
</dbReference>
<evidence type="ECO:0000256" key="5">
    <source>
        <dbReference type="ARBA" id="ARBA00022989"/>
    </source>
</evidence>
<keyword evidence="9 11" id="KW-0739">Sodium transport</keyword>
<keyword evidence="7 11" id="KW-0406">Ion transport</keyword>
<keyword evidence="5 12" id="KW-1133">Transmembrane helix</keyword>
<keyword evidence="3 11" id="KW-0894">Sodium channel</keyword>
<dbReference type="Gene3D" id="2.60.470.10">
    <property type="entry name" value="Acid-sensing ion channels like domains"/>
    <property type="match status" value="2"/>
</dbReference>
<evidence type="ECO:0000256" key="2">
    <source>
        <dbReference type="ARBA" id="ARBA00022448"/>
    </source>
</evidence>
<keyword evidence="2 11" id="KW-0813">Transport</keyword>
<dbReference type="GO" id="GO:0015280">
    <property type="term" value="F:ligand-gated sodium channel activity"/>
    <property type="evidence" value="ECO:0007669"/>
    <property type="project" value="TreeGrafter"/>
</dbReference>
<dbReference type="Proteomes" id="UP000005408">
    <property type="component" value="Unassembled WGS sequence"/>
</dbReference>
<dbReference type="PANTHER" id="PTHR11690:SF300">
    <property type="entry name" value="PICKPOCKET PROTEIN 19"/>
    <property type="match status" value="1"/>
</dbReference>
<evidence type="ECO:0000256" key="12">
    <source>
        <dbReference type="SAM" id="Phobius"/>
    </source>
</evidence>
<evidence type="ECO:0000256" key="3">
    <source>
        <dbReference type="ARBA" id="ARBA00022461"/>
    </source>
</evidence>
<evidence type="ECO:0000256" key="8">
    <source>
        <dbReference type="ARBA" id="ARBA00023136"/>
    </source>
</evidence>
<dbReference type="Gene3D" id="1.10.287.770">
    <property type="entry name" value="YojJ-like"/>
    <property type="match status" value="2"/>
</dbReference>
<evidence type="ECO:0000256" key="9">
    <source>
        <dbReference type="ARBA" id="ARBA00023201"/>
    </source>
</evidence>
<feature type="transmembrane region" description="Helical" evidence="12">
    <location>
        <begin position="841"/>
        <end position="865"/>
    </location>
</feature>
<organism evidence="13 14">
    <name type="scientific">Magallana gigas</name>
    <name type="common">Pacific oyster</name>
    <name type="synonym">Crassostrea gigas</name>
    <dbReference type="NCBI Taxonomy" id="29159"/>
    <lineage>
        <taxon>Eukaryota</taxon>
        <taxon>Metazoa</taxon>
        <taxon>Spiralia</taxon>
        <taxon>Lophotrochozoa</taxon>
        <taxon>Mollusca</taxon>
        <taxon>Bivalvia</taxon>
        <taxon>Autobranchia</taxon>
        <taxon>Pteriomorphia</taxon>
        <taxon>Ostreida</taxon>
        <taxon>Ostreoidea</taxon>
        <taxon>Ostreidae</taxon>
        <taxon>Magallana</taxon>
    </lineage>
</organism>
<name>A0A8W8L9M8_MAGGI</name>
<dbReference type="Pfam" id="PF00858">
    <property type="entry name" value="ASC"/>
    <property type="match status" value="2"/>
</dbReference>
<comment type="subcellular location">
    <subcellularLocation>
        <location evidence="1">Membrane</location>
        <topology evidence="1">Multi-pass membrane protein</topology>
    </subcellularLocation>
</comment>
<keyword evidence="4 11" id="KW-0812">Transmembrane</keyword>
<evidence type="ECO:0000256" key="4">
    <source>
        <dbReference type="ARBA" id="ARBA00022692"/>
    </source>
</evidence>
<proteinExistence type="inferred from homology"/>
<evidence type="ECO:0000256" key="11">
    <source>
        <dbReference type="RuleBase" id="RU000679"/>
    </source>
</evidence>
<feature type="transmembrane region" description="Helical" evidence="12">
    <location>
        <begin position="454"/>
        <end position="472"/>
    </location>
</feature>